<dbReference type="PRINTS" id="PR00081">
    <property type="entry name" value="GDHRDH"/>
</dbReference>
<sequence>MHEPESTILMSGRPVLSQFDFEGQVAIITGGGRNLGRGYCIELARRGVAVVVNDIDGDAACAVVEEIKREGGKAVASLDTVATVEGGKAIVAMAVEEFGTVDILVNNAGNLRAGDFADMSLDDFEAVLAVHLSGAFCVTQPAWAIMRERGHGRIVMTGSAGGVYPEQGYSEYATAKAGIVGLTRALAAEGKEHGIYVNAILPQAGGSSMTLTAEPIPGLKEAKFSGPDSSLAPYKSVEAVSPLVVYLCSSACSHTGLTLSAGAGWFGRVFVGLTNGWTTPELGVPAAAEEVARHFDEIVDTEQYEVPEGASDELRHIAMRLGLAIG</sequence>
<accession>A0A917ULQ7</accession>
<dbReference type="InterPro" id="IPR020904">
    <property type="entry name" value="Sc_DH/Rdtase_CS"/>
</dbReference>
<keyword evidence="2" id="KW-0560">Oxidoreductase</keyword>
<evidence type="ECO:0000256" key="1">
    <source>
        <dbReference type="ARBA" id="ARBA00006484"/>
    </source>
</evidence>
<evidence type="ECO:0000313" key="4">
    <source>
        <dbReference type="EMBL" id="GGJ67210.1"/>
    </source>
</evidence>
<dbReference type="InterPro" id="IPR036291">
    <property type="entry name" value="NAD(P)-bd_dom_sf"/>
</dbReference>
<evidence type="ECO:0000256" key="2">
    <source>
        <dbReference type="ARBA" id="ARBA00023002"/>
    </source>
</evidence>
<comment type="caution">
    <text evidence="4">The sequence shown here is derived from an EMBL/GenBank/DDBJ whole genome shotgun (WGS) entry which is preliminary data.</text>
</comment>
<reference evidence="4" key="1">
    <citation type="journal article" date="2014" name="Int. J. Syst. Evol. Microbiol.">
        <title>Complete genome sequence of Corynebacterium casei LMG S-19264T (=DSM 44701T), isolated from a smear-ripened cheese.</title>
        <authorList>
            <consortium name="US DOE Joint Genome Institute (JGI-PGF)"/>
            <person name="Walter F."/>
            <person name="Albersmeier A."/>
            <person name="Kalinowski J."/>
            <person name="Ruckert C."/>
        </authorList>
    </citation>
    <scope>NUCLEOTIDE SEQUENCE</scope>
    <source>
        <strain evidence="4">JCM 3086</strain>
    </source>
</reference>
<gene>
    <name evidence="4" type="ORF">GCM10010121_092390</name>
</gene>
<dbReference type="PRINTS" id="PR00080">
    <property type="entry name" value="SDRFAMILY"/>
</dbReference>
<dbReference type="PANTHER" id="PTHR45024">
    <property type="entry name" value="DEHYDROGENASES, SHORT CHAIN"/>
    <property type="match status" value="1"/>
</dbReference>
<keyword evidence="5" id="KW-1185">Reference proteome</keyword>
<name>A0A917ULQ7_9ACTN</name>
<evidence type="ECO:0000256" key="3">
    <source>
        <dbReference type="RuleBase" id="RU000363"/>
    </source>
</evidence>
<dbReference type="GO" id="GO:0016491">
    <property type="term" value="F:oxidoreductase activity"/>
    <property type="evidence" value="ECO:0007669"/>
    <property type="project" value="UniProtKB-KW"/>
</dbReference>
<organism evidence="4 5">
    <name type="scientific">Streptomyces brasiliensis</name>
    <dbReference type="NCBI Taxonomy" id="1954"/>
    <lineage>
        <taxon>Bacteria</taxon>
        <taxon>Bacillati</taxon>
        <taxon>Actinomycetota</taxon>
        <taxon>Actinomycetes</taxon>
        <taxon>Kitasatosporales</taxon>
        <taxon>Streptomycetaceae</taxon>
        <taxon>Streptomyces</taxon>
    </lineage>
</organism>
<dbReference type="PROSITE" id="PS00189">
    <property type="entry name" value="LIPOYL"/>
    <property type="match status" value="1"/>
</dbReference>
<dbReference type="Proteomes" id="UP000657574">
    <property type="component" value="Unassembled WGS sequence"/>
</dbReference>
<dbReference type="InterPro" id="IPR051687">
    <property type="entry name" value="Peroxisomal_Beta-Oxidation"/>
</dbReference>
<dbReference type="Pfam" id="PF00106">
    <property type="entry name" value="adh_short"/>
    <property type="match status" value="1"/>
</dbReference>
<dbReference type="InterPro" id="IPR003016">
    <property type="entry name" value="2-oxoA_DH_lipoyl-BS"/>
</dbReference>
<proteinExistence type="inferred from homology"/>
<dbReference type="AlphaFoldDB" id="A0A917ULQ7"/>
<dbReference type="SUPFAM" id="SSF51735">
    <property type="entry name" value="NAD(P)-binding Rossmann-fold domains"/>
    <property type="match status" value="1"/>
</dbReference>
<reference evidence="4" key="2">
    <citation type="submission" date="2020-09" db="EMBL/GenBank/DDBJ databases">
        <authorList>
            <person name="Sun Q."/>
            <person name="Ohkuma M."/>
        </authorList>
    </citation>
    <scope>NUCLEOTIDE SEQUENCE</scope>
    <source>
        <strain evidence="4">JCM 3086</strain>
    </source>
</reference>
<protein>
    <submittedName>
        <fullName evidence="4">Short-chain dehydrogenase</fullName>
    </submittedName>
</protein>
<dbReference type="InterPro" id="IPR002347">
    <property type="entry name" value="SDR_fam"/>
</dbReference>
<dbReference type="EMBL" id="BMQA01000096">
    <property type="protein sequence ID" value="GGJ67210.1"/>
    <property type="molecule type" value="Genomic_DNA"/>
</dbReference>
<dbReference type="PROSITE" id="PS00061">
    <property type="entry name" value="ADH_SHORT"/>
    <property type="match status" value="1"/>
</dbReference>
<dbReference type="PANTHER" id="PTHR45024:SF2">
    <property type="entry name" value="SCP2 DOMAIN-CONTAINING PROTEIN"/>
    <property type="match status" value="1"/>
</dbReference>
<dbReference type="Gene3D" id="3.40.50.720">
    <property type="entry name" value="NAD(P)-binding Rossmann-like Domain"/>
    <property type="match status" value="2"/>
</dbReference>
<evidence type="ECO:0000313" key="5">
    <source>
        <dbReference type="Proteomes" id="UP000657574"/>
    </source>
</evidence>
<comment type="similarity">
    <text evidence="1 3">Belongs to the short-chain dehydrogenases/reductases (SDR) family.</text>
</comment>